<feature type="compositionally biased region" description="Polar residues" evidence="1">
    <location>
        <begin position="298"/>
        <end position="309"/>
    </location>
</feature>
<feature type="region of interest" description="Disordered" evidence="1">
    <location>
        <begin position="1277"/>
        <end position="1324"/>
    </location>
</feature>
<sequence>MINSASREEIANFLRISDEQAERVVFHRETVGPIVELDMVNRIVPEVQVDDVVDLIDLADGDPMVPPSAPIGHARPARAELDVSDVAVTEMTISAEGFGELYPAFATVVAARDELPISIPAAFRDGEYVVPFPEIYFDRDVKLVVREPDGKVAVEKSAKGRNLGRLTVKLPKLPKPPATINAVIRNPAVRFPATCIGQLINATGSKLDLSAHELVFFGLPNEAGADHIGMRPIAVVRPKRDGRFDFPFPKQLFVRAKARLAHPEADEMIVALEKDGRFPERLNLVLTVAPPPKVESGTDVTGSTPSTDIPSGATKEKDCGCDEETDSSGFAAAARESEGGAGDSLAGTDCPKFRANNVVVNEQEYTLAVRLDQPVVEPLILRQPEDLADEFIANIRETIAPQQQMMMMRMISEEGGSEPAGRASILSVDHEKLIASVAMVEKKAIAAVYKKGHFWSYYGKKAEKQGDLSTKDKLRRDLSIASRPPLSKDFQLDWDDEPTTAQAVTAARGHLLRIKQEWVTDGYSLGALLHTTPLAPGQAKRIAIVDWTRSEAGERDEDVAQSERLSAELERNRSVSEAINGVVTQFNAGASAAGTAGKGVAGGLAGPVGPALGFIGAVSGIGVSGAGSVQYGNRKIGANTLQNVSDATRQSAGSVRQRNASTVVVTDQDEVAGATTEVIANYNHCHSLNIHHFEVLRHFLVRTRLADVQECVFVPLKMSDFTPDKILRWREEIRQILPFRERRGLDALERLDEYWPDVEPEELGRSRADAEVDRIELTLSIEARLVRPRTTQELIRTALETEPRRENEDNDNFVERVSNGVKSLGKAAWDFLTAAPVPNKIKNTLLNDDLNSRDADRAFAEAFPYLIRDVLNNKLAVTAMNEAGRRVALGTPDVTILGTPRNNRSFRIKVRIRPSGITRRSLASLKIECPDSARFFPEYSNLLLRSATVMVRADDRRRRLFSGRVDDDISDAGGNADFALIDLPLSRWELENLFERDLKRARRLFVYLNRELEQFHRQIWLRMDKARRYMLLDGVRAPKSEKSIAQVTDNELIGVVGNMLVLPVGRGSSLFPELEGEDTSGVAEPIDLLAAYAPTTPVDPIRVSLPTGGVHAEAVMGDCNSCEKIDNSRYWKWEQHPIPLMPDAISGDMLASRSQSLDLNASGFDPALIGMQTPEGLPDPTGLGPMLEAIVKSDSFRDAAGLSQTQQAALAAYTQGVQGAQAMANKAQELLLPGADGISPVQQRYVSTNMQAIADQIDRLDLPDDIKNSLKKRMVETVVGKADTPEKKEKEEKKPDPTPEPDPKKKEEPSPKKPKKRSPDPDAGIYFIELDPRTFLFLNFAVGSDDLHPDHMSGLRFIAQRMSDHTTLESMTGHASRSGTDNDNLALSKRRANELFDAMTKVGPKRLVRPQIVDAVGEGKPTVRSQFGDDGRVSRITGETHRNDPVERSVVVRLKDDLPPKPLPEKIDNDGDTLWYFGPFLWLGDMFSNNRFFIDGGDVFYGDEKIEGDRHITRNDGTKVEINIDGPLFEIGDITFNISGDTFTDPKKKDEDEGPSGGSAAKTGNQWVMKFSTPDISKATSVFDVIDKIIEVVGKAAGSNAVSNVLFEEFKELLQDTVLPAIRQVGDAAMGVIEVPAKVWLRDHPSDEISGRFSGRGFAIVSGQNQPGAPIPVLSASGGFSVDSMGRLVYTTAGDPFGIAEWERFSQVETLDLVGFSAIDDLQNLLSALERLASLLPTSFATTPAVQALSKMIDEIRKVIGLRDGELRFDARVSPDDALGKAQVKSADILSVFVLTNKGISFKKS</sequence>
<accession>A0ABR8KVU3</accession>
<dbReference type="Proteomes" id="UP000635384">
    <property type="component" value="Unassembled WGS sequence"/>
</dbReference>
<keyword evidence="3" id="KW-1185">Reference proteome</keyword>
<evidence type="ECO:0008006" key="4">
    <source>
        <dbReference type="Google" id="ProtNLM"/>
    </source>
</evidence>
<reference evidence="2 3" key="1">
    <citation type="submission" date="2020-09" db="EMBL/GenBank/DDBJ databases">
        <authorList>
            <person name="Yoon J.-W."/>
        </authorList>
    </citation>
    <scope>NUCLEOTIDE SEQUENCE [LARGE SCALE GENOMIC DNA]</scope>
    <source>
        <strain evidence="2 3">KMU-140</strain>
    </source>
</reference>
<gene>
    <name evidence="2" type="ORF">IB285_14735</name>
</gene>
<dbReference type="EMBL" id="JACXLC010000001">
    <property type="protein sequence ID" value="MBD2843515.1"/>
    <property type="molecule type" value="Genomic_DNA"/>
</dbReference>
<proteinExistence type="predicted"/>
<comment type="caution">
    <text evidence="2">The sequence shown here is derived from an EMBL/GenBank/DDBJ whole genome shotgun (WGS) entry which is preliminary data.</text>
</comment>
<feature type="region of interest" description="Disordered" evidence="1">
    <location>
        <begin position="293"/>
        <end position="345"/>
    </location>
</feature>
<dbReference type="Gene3D" id="3.30.1330.60">
    <property type="entry name" value="OmpA-like domain"/>
    <property type="match status" value="1"/>
</dbReference>
<protein>
    <recommendedName>
        <fullName evidence="4">OmpA family protein</fullName>
    </recommendedName>
</protein>
<dbReference type="SUPFAM" id="SSF103088">
    <property type="entry name" value="OmpA-like"/>
    <property type="match status" value="1"/>
</dbReference>
<name>A0ABR8KVU3_9SPHN</name>
<dbReference type="InterPro" id="IPR036737">
    <property type="entry name" value="OmpA-like_sf"/>
</dbReference>
<feature type="compositionally biased region" description="Basic and acidic residues" evidence="1">
    <location>
        <begin position="1283"/>
        <end position="1311"/>
    </location>
</feature>
<organism evidence="2 3">
    <name type="scientific">Erythrobacter rubeus</name>
    <dbReference type="NCBI Taxonomy" id="2760803"/>
    <lineage>
        <taxon>Bacteria</taxon>
        <taxon>Pseudomonadati</taxon>
        <taxon>Pseudomonadota</taxon>
        <taxon>Alphaproteobacteria</taxon>
        <taxon>Sphingomonadales</taxon>
        <taxon>Erythrobacteraceae</taxon>
        <taxon>Erythrobacter/Porphyrobacter group</taxon>
        <taxon>Erythrobacter</taxon>
    </lineage>
</organism>
<evidence type="ECO:0000313" key="3">
    <source>
        <dbReference type="Proteomes" id="UP000635384"/>
    </source>
</evidence>
<dbReference type="RefSeq" id="WP_190788870.1">
    <property type="nucleotide sequence ID" value="NZ_JACXLC010000001.1"/>
</dbReference>
<evidence type="ECO:0000313" key="2">
    <source>
        <dbReference type="EMBL" id="MBD2843515.1"/>
    </source>
</evidence>
<feature type="region of interest" description="Disordered" evidence="1">
    <location>
        <begin position="1542"/>
        <end position="1563"/>
    </location>
</feature>
<evidence type="ECO:0000256" key="1">
    <source>
        <dbReference type="SAM" id="MobiDB-lite"/>
    </source>
</evidence>